<reference evidence="3 4" key="1">
    <citation type="submission" date="2019-06" db="EMBL/GenBank/DDBJ databases">
        <title>An operon consisting of a P-type ATPase gene and a transcriptional regular gene given the different cadmium resistance in Bacillus vietamensis 151-6 and Bacillus marisflavi 151-25.</title>
        <authorList>
            <person name="Yu X."/>
        </authorList>
    </citation>
    <scope>NUCLEOTIDE SEQUENCE [LARGE SCALE GENOMIC DNA]</scope>
    <source>
        <strain evidence="3 4">151-6</strain>
    </source>
</reference>
<dbReference type="Pfam" id="PF01078">
    <property type="entry name" value="Mg_chelatase"/>
    <property type="match status" value="1"/>
</dbReference>
<dbReference type="InterPro" id="IPR003593">
    <property type="entry name" value="AAA+_ATPase"/>
</dbReference>
<evidence type="ECO:0000313" key="3">
    <source>
        <dbReference type="EMBL" id="QHE63262.1"/>
    </source>
</evidence>
<dbReference type="GO" id="GO:0005524">
    <property type="term" value="F:ATP binding"/>
    <property type="evidence" value="ECO:0007669"/>
    <property type="project" value="InterPro"/>
</dbReference>
<dbReference type="InterPro" id="IPR027417">
    <property type="entry name" value="P-loop_NTPase"/>
</dbReference>
<dbReference type="SMART" id="SM00382">
    <property type="entry name" value="AAA"/>
    <property type="match status" value="1"/>
</dbReference>
<dbReference type="NCBIfam" id="TIGR00368">
    <property type="entry name" value="YifB family Mg chelatase-like AAA ATPase"/>
    <property type="match status" value="1"/>
</dbReference>
<sequence>MISKVTSIGLKGLEGYKVSVEVRSMQGTKAFITVGLPDASVKESKERITAALHSMGYPLLNQRIIINLSPSELKKTGPLYDLSMALGILMSMNEITCQCPESTAFLGALSLDGRLQTVEGMLPAVLAAKKIGIRKIYMPLDPELPPLKIEDLEIVYVSSLQDVIGHLSGKSILPIVPKGYEKKEDPFKPINFNQIIGHSHAKHALEIAAAGEHHLFIMGPPGCGKSMLAESFPSILPKLTKEAQFEVMSLYQLSTSINRYSSSPPYRHPHHSASGVSIIGGGQHPKPGEISLAHRGVLFLDEIAEFSKKTLEMLRQPLESGKVTISRVHSTVTYPAEFIMIGAMNPCPCGYMGSLTHYCTCTPKQIVSYQNRLSGPIRDRFDLFLNMSPANLQDYKQNQHESSQTVQQRVNNARDRQYERYKEEICNGRVHYQRLMKGSSSLEEHLSFLYKLSSKHSWSNRTQIKIIRLARTIADLNDSHHVKEQHIWEAVKLHRRPSVGKTPLLAR</sequence>
<organism evidence="3 4">
    <name type="scientific">Rossellomorea vietnamensis</name>
    <dbReference type="NCBI Taxonomy" id="218284"/>
    <lineage>
        <taxon>Bacteria</taxon>
        <taxon>Bacillati</taxon>
        <taxon>Bacillota</taxon>
        <taxon>Bacilli</taxon>
        <taxon>Bacillales</taxon>
        <taxon>Bacillaceae</taxon>
        <taxon>Rossellomorea</taxon>
    </lineage>
</organism>
<evidence type="ECO:0000259" key="2">
    <source>
        <dbReference type="SMART" id="SM00382"/>
    </source>
</evidence>
<dbReference type="PANTHER" id="PTHR32039:SF7">
    <property type="entry name" value="COMPETENCE PROTEIN COMM"/>
    <property type="match status" value="1"/>
</dbReference>
<dbReference type="InterPro" id="IPR025158">
    <property type="entry name" value="Mg_chelat-rel_C"/>
</dbReference>
<proteinExistence type="inferred from homology"/>
<dbReference type="KEGG" id="bvq:FHE72_21445"/>
<dbReference type="InterPro" id="IPR004482">
    <property type="entry name" value="Mg_chelat-rel"/>
</dbReference>
<dbReference type="Pfam" id="PF13541">
    <property type="entry name" value="ChlI"/>
    <property type="match status" value="1"/>
</dbReference>
<protein>
    <submittedName>
        <fullName evidence="3">YifB family Mg chelatase-like AAA ATPase</fullName>
    </submittedName>
</protein>
<evidence type="ECO:0000313" key="4">
    <source>
        <dbReference type="Proteomes" id="UP000465062"/>
    </source>
</evidence>
<accession>A0A6I6UVS4</accession>
<dbReference type="SUPFAM" id="SSF52540">
    <property type="entry name" value="P-loop containing nucleoside triphosphate hydrolases"/>
    <property type="match status" value="1"/>
</dbReference>
<evidence type="ECO:0000256" key="1">
    <source>
        <dbReference type="ARBA" id="ARBA00006354"/>
    </source>
</evidence>
<dbReference type="InterPro" id="IPR020568">
    <property type="entry name" value="Ribosomal_Su5_D2-typ_SF"/>
</dbReference>
<dbReference type="Proteomes" id="UP000465062">
    <property type="component" value="Chromosome"/>
</dbReference>
<dbReference type="InterPro" id="IPR000523">
    <property type="entry name" value="Mg_chelatse_chII-like_cat_dom"/>
</dbReference>
<dbReference type="Gene3D" id="3.40.50.300">
    <property type="entry name" value="P-loop containing nucleotide triphosphate hydrolases"/>
    <property type="match status" value="1"/>
</dbReference>
<dbReference type="InterPro" id="IPR045006">
    <property type="entry name" value="CHLI-like"/>
</dbReference>
<dbReference type="Pfam" id="PF13335">
    <property type="entry name" value="Mg_chelatase_C"/>
    <property type="match status" value="1"/>
</dbReference>
<dbReference type="RefSeq" id="WP_159362941.1">
    <property type="nucleotide sequence ID" value="NZ_CP047394.1"/>
</dbReference>
<name>A0A6I6UVS4_9BACI</name>
<dbReference type="InterPro" id="IPR014721">
    <property type="entry name" value="Ribsml_uS5_D2-typ_fold_subgr"/>
</dbReference>
<feature type="domain" description="AAA+ ATPase" evidence="2">
    <location>
        <begin position="211"/>
        <end position="391"/>
    </location>
</feature>
<comment type="similarity">
    <text evidence="1">Belongs to the Mg-chelatase subunits D/I family. ComM subfamily.</text>
</comment>
<dbReference type="SUPFAM" id="SSF54211">
    <property type="entry name" value="Ribosomal protein S5 domain 2-like"/>
    <property type="match status" value="1"/>
</dbReference>
<dbReference type="PANTHER" id="PTHR32039">
    <property type="entry name" value="MAGNESIUM-CHELATASE SUBUNIT CHLI"/>
    <property type="match status" value="1"/>
</dbReference>
<dbReference type="EMBL" id="CP047394">
    <property type="protein sequence ID" value="QHE63262.1"/>
    <property type="molecule type" value="Genomic_DNA"/>
</dbReference>
<gene>
    <name evidence="3" type="ORF">FHE72_21445</name>
</gene>
<dbReference type="Gene3D" id="3.30.230.10">
    <property type="match status" value="1"/>
</dbReference>
<dbReference type="AlphaFoldDB" id="A0A6I6UVS4"/>